<keyword evidence="9" id="KW-0812">Transmembrane</keyword>
<feature type="active site" evidence="7">
    <location>
        <position position="481"/>
    </location>
</feature>
<feature type="compositionally biased region" description="Basic and acidic residues" evidence="8">
    <location>
        <begin position="26"/>
        <end position="38"/>
    </location>
</feature>
<organism evidence="11 12">
    <name type="scientific">Stephanodiscus triporus</name>
    <dbReference type="NCBI Taxonomy" id="2934178"/>
    <lineage>
        <taxon>Eukaryota</taxon>
        <taxon>Sar</taxon>
        <taxon>Stramenopiles</taxon>
        <taxon>Ochrophyta</taxon>
        <taxon>Bacillariophyta</taxon>
        <taxon>Coscinodiscophyceae</taxon>
        <taxon>Thalassiosirophycidae</taxon>
        <taxon>Stephanodiscales</taxon>
        <taxon>Stephanodiscaceae</taxon>
        <taxon>Stephanodiscus</taxon>
    </lineage>
</organism>
<dbReference type="InterPro" id="IPR001461">
    <property type="entry name" value="Aspartic_peptidase_A1"/>
</dbReference>
<evidence type="ECO:0000259" key="10">
    <source>
        <dbReference type="PROSITE" id="PS51767"/>
    </source>
</evidence>
<keyword evidence="3" id="KW-0732">Signal</keyword>
<dbReference type="CDD" id="cd05471">
    <property type="entry name" value="pepsin_like"/>
    <property type="match status" value="1"/>
</dbReference>
<dbReference type="Proteomes" id="UP001530315">
    <property type="component" value="Unassembled WGS sequence"/>
</dbReference>
<proteinExistence type="inferred from homology"/>
<dbReference type="PANTHER" id="PTHR47965:SF12">
    <property type="entry name" value="ASPARTIC PROTEINASE 3-RELATED"/>
    <property type="match status" value="1"/>
</dbReference>
<sequence length="1111" mass="122762">MVELHPALPPRRRRGRQRRRRRLRRRDANEEIVPEHRPWSSIFVGGGGAVGAAYASVVEIPPPQPRRDGDDGSGRGNSTRESSSYDDDGDDDDDADNDWDDWDDDDDDDDEEEEEMSRRRHNEAVRAYNEHHRMFSRHEWAIIAGGVGGGMDGSGGRMGTTTTAADRYVNVSLSSSKLSWEGKATNDEDFDVLAANEDGSRRRELQRVSKKKRGGLFNSYQTSPLHQGYGTHYATIWVGTPPQRKSVIVDTGSHFTAFPCKGCEGCGEEHHTDMYFDPEASSTFRALPCGGCISGQCLDGKCVLSQTYTEGSSWSAYESVDRVFVGGRELSTALDPTNNAFSSDFIFGCQVMETGLFVTQLADGIMGMSQHPSTLPRVMYDQGKLAHNMFSMCFRRELHVSKRGIVAGMLTLGGIDTRSDFGPMAYAKNVARSGWYTVFVKSLHIREKGGQRARGDGPHQRLHRIKVDLHEMNSGKGVIIDSGTTDTYLHKSLAKPFELAWEIVMEGRKYSNSPMKMSEEELLLLPTILIQLASYDELSSDGLSGNFDPTSPKDVVLAIPATHYMEYSPHAGTYTPRIYFTETRGAVIGANAMQGHNVLFDWENSRVGIAESSCEYQEETKAVTAEGVMSVDCRLGVPSLRVSCSDSADLSRCKRGGNLDTAISGLEIWSRIVLAPGMPQGKTCEQVSTEQNEADSGGEMEVNCDGKGVCREVRKCIISCANAIAHGAASLKHAALSPIGSCGPVTWSACDYTCTQTKINSVLMSDGKCHEEESLEVTRPCHVQACGRSDPCRVPFVVHAIFKIRGAVASHWTKHAEDIFTESFAATLNENRKNGNLVEPGDVVILNASPWRASDDTIFGTKSLVGEDEELGMQLVVETSLFNYNAELPPSKRGTEVPLVTCHDSDLKPLANIALKIHKKLAEPNFVDLMVERMKSDEALGEKQMSPFFYTFEDRKLAEESQVVTSWTIKTDIGSGSSKIYFDAFGHFRTHMNIIFLTLLITIIAFAYWSLRHWSIGKKTTAMTGTITKADQTKRERRRGKYSRVNAREFHPTDDGDSIMAMADDNHDERSIMTSQTEYTTSSDASGGESYRSIGSLSVYLARISKVPREA</sequence>
<evidence type="ECO:0000313" key="11">
    <source>
        <dbReference type="EMBL" id="KAL3784687.1"/>
    </source>
</evidence>
<feature type="domain" description="Peptidase A1" evidence="10">
    <location>
        <begin position="232"/>
        <end position="610"/>
    </location>
</feature>
<dbReference type="InterPro" id="IPR032861">
    <property type="entry name" value="TAXi_N"/>
</dbReference>
<feature type="region of interest" description="Disordered" evidence="8">
    <location>
        <begin position="1030"/>
        <end position="1060"/>
    </location>
</feature>
<dbReference type="GO" id="GO:0006508">
    <property type="term" value="P:proteolysis"/>
    <property type="evidence" value="ECO:0007669"/>
    <property type="project" value="UniProtKB-KW"/>
</dbReference>
<evidence type="ECO:0000256" key="8">
    <source>
        <dbReference type="SAM" id="MobiDB-lite"/>
    </source>
</evidence>
<name>A0ABD3PAE8_9STRA</name>
<feature type="active site" evidence="7">
    <location>
        <position position="250"/>
    </location>
</feature>
<evidence type="ECO:0000256" key="5">
    <source>
        <dbReference type="ARBA" id="ARBA00022801"/>
    </source>
</evidence>
<feature type="compositionally biased region" description="Acidic residues" evidence="8">
    <location>
        <begin position="84"/>
        <end position="115"/>
    </location>
</feature>
<evidence type="ECO:0000256" key="3">
    <source>
        <dbReference type="ARBA" id="ARBA00022729"/>
    </source>
</evidence>
<evidence type="ECO:0000256" key="7">
    <source>
        <dbReference type="PIRSR" id="PIRSR601461-1"/>
    </source>
</evidence>
<evidence type="ECO:0000256" key="1">
    <source>
        <dbReference type="ARBA" id="ARBA00007447"/>
    </source>
</evidence>
<dbReference type="InterPro" id="IPR021109">
    <property type="entry name" value="Peptidase_aspartic_dom_sf"/>
</dbReference>
<evidence type="ECO:0000256" key="9">
    <source>
        <dbReference type="SAM" id="Phobius"/>
    </source>
</evidence>
<keyword evidence="2" id="KW-0645">Protease</keyword>
<evidence type="ECO:0000256" key="4">
    <source>
        <dbReference type="ARBA" id="ARBA00022750"/>
    </source>
</evidence>
<reference evidence="11 12" key="1">
    <citation type="submission" date="2024-10" db="EMBL/GenBank/DDBJ databases">
        <title>Updated reference genomes for cyclostephanoid diatoms.</title>
        <authorList>
            <person name="Roberts W.R."/>
            <person name="Alverson A.J."/>
        </authorList>
    </citation>
    <scope>NUCLEOTIDE SEQUENCE [LARGE SCALE GENOMIC DNA]</scope>
    <source>
        <strain evidence="11 12">AJA276-08</strain>
    </source>
</reference>
<keyword evidence="12" id="KW-1185">Reference proteome</keyword>
<dbReference type="SUPFAM" id="SSF50630">
    <property type="entry name" value="Acid proteases"/>
    <property type="match status" value="1"/>
</dbReference>
<dbReference type="AlphaFoldDB" id="A0ABD3PAE8"/>
<comment type="similarity">
    <text evidence="1">Belongs to the peptidase A1 family.</text>
</comment>
<feature type="region of interest" description="Disordered" evidence="8">
    <location>
        <begin position="1"/>
        <end position="122"/>
    </location>
</feature>
<feature type="compositionally biased region" description="Basic residues" evidence="8">
    <location>
        <begin position="10"/>
        <end position="25"/>
    </location>
</feature>
<comment type="caution">
    <text evidence="11">The sequence shown here is derived from an EMBL/GenBank/DDBJ whole genome shotgun (WGS) entry which is preliminary data.</text>
</comment>
<evidence type="ECO:0000313" key="12">
    <source>
        <dbReference type="Proteomes" id="UP001530315"/>
    </source>
</evidence>
<evidence type="ECO:0000256" key="6">
    <source>
        <dbReference type="ARBA" id="ARBA00023145"/>
    </source>
</evidence>
<dbReference type="Gene3D" id="2.40.70.10">
    <property type="entry name" value="Acid Proteases"/>
    <property type="match status" value="2"/>
</dbReference>
<feature type="transmembrane region" description="Helical" evidence="9">
    <location>
        <begin position="992"/>
        <end position="1011"/>
    </location>
</feature>
<gene>
    <name evidence="11" type="ORF">ACHAW5_002865</name>
</gene>
<accession>A0ABD3PAE8</accession>
<dbReference type="InterPro" id="IPR033121">
    <property type="entry name" value="PEPTIDASE_A1"/>
</dbReference>
<dbReference type="PROSITE" id="PS51767">
    <property type="entry name" value="PEPTIDASE_A1"/>
    <property type="match status" value="1"/>
</dbReference>
<keyword evidence="6" id="KW-0865">Zymogen</keyword>
<dbReference type="PANTHER" id="PTHR47965">
    <property type="entry name" value="ASPARTYL PROTEASE-RELATED"/>
    <property type="match status" value="1"/>
</dbReference>
<keyword evidence="5" id="KW-0378">Hydrolase</keyword>
<keyword evidence="9" id="KW-1133">Transmembrane helix</keyword>
<dbReference type="InterPro" id="IPR034164">
    <property type="entry name" value="Pepsin-like_dom"/>
</dbReference>
<evidence type="ECO:0000256" key="2">
    <source>
        <dbReference type="ARBA" id="ARBA00022670"/>
    </source>
</evidence>
<keyword evidence="9" id="KW-0472">Membrane</keyword>
<protein>
    <recommendedName>
        <fullName evidence="10">Peptidase A1 domain-containing protein</fullName>
    </recommendedName>
</protein>
<dbReference type="GO" id="GO:0004190">
    <property type="term" value="F:aspartic-type endopeptidase activity"/>
    <property type="evidence" value="ECO:0007669"/>
    <property type="project" value="UniProtKB-KW"/>
</dbReference>
<dbReference type="Pfam" id="PF14543">
    <property type="entry name" value="TAXi_N"/>
    <property type="match status" value="1"/>
</dbReference>
<keyword evidence="4" id="KW-0064">Aspartyl protease</keyword>
<dbReference type="EMBL" id="JALLAZ020000919">
    <property type="protein sequence ID" value="KAL3784687.1"/>
    <property type="molecule type" value="Genomic_DNA"/>
</dbReference>